<proteinExistence type="predicted"/>
<dbReference type="EMBL" id="BSYK01000001">
    <property type="protein sequence ID" value="GMG75483.1"/>
    <property type="molecule type" value="Genomic_DNA"/>
</dbReference>
<dbReference type="AlphaFoldDB" id="A0AAX6BNW5"/>
<accession>A0AAX6BNW5</accession>
<sequence>MEIHIGTKNIKDSNDFLRCLWAEVSKEFGKCAWIYAPHKQLNKNGIFFGFMDIGVESELSVSITYEKKGTIKNLYFELEGELQTIPKSMELHHRIKKVVKIAKSKVGNYNTFQYAPVIFTHRPLASYKGNYFQTKIVKENLTKVEFQIQGYDSNQASGKATKKLKQIMDFLCVETNAPFWEDKYINEPQKTLDKEIFQVDEDFIEGTPAINNYIVLSKEGKRILDKIICPDKQESADLQLFLKACNHFHTARKYDSGLFNSIEEDQLVVKGNADFQDLDRELAISRRRGDSYTEIATTLYLSALEVITLTNLKEEKCNCCGQSKFQISKRVKNLVSKYMNDSVAKKLIDYYDKRSKYLHAGIQLINDEPTISSIPLLDMEDKTGCKVPIQVSLLNLREYVSYCLRKFYKENLLKSAG</sequence>
<reference evidence="1" key="1">
    <citation type="journal article" date="2024" name="Appl Microbiol">
        <title>Effect of kuratsuki Bacillus and Priestia on Taste of Sake.</title>
        <authorList>
            <person name="Kobayashi K."/>
            <person name="Nishida H."/>
        </authorList>
    </citation>
    <scope>NUCLEOTIDE SEQUENCE</scope>
    <source>
        <strain evidence="1">B-12</strain>
    </source>
</reference>
<protein>
    <recommendedName>
        <fullName evidence="3">Apea-like HEPN domain-containing protein</fullName>
    </recommendedName>
</protein>
<evidence type="ECO:0008006" key="3">
    <source>
        <dbReference type="Google" id="ProtNLM"/>
    </source>
</evidence>
<evidence type="ECO:0000313" key="1">
    <source>
        <dbReference type="EMBL" id="GMG75483.1"/>
    </source>
</evidence>
<evidence type="ECO:0000313" key="2">
    <source>
        <dbReference type="Proteomes" id="UP001165240"/>
    </source>
</evidence>
<dbReference type="Proteomes" id="UP001165240">
    <property type="component" value="Unassembled WGS sequence"/>
</dbReference>
<comment type="caution">
    <text evidence="1">The sequence shown here is derived from an EMBL/GenBank/DDBJ whole genome shotgun (WGS) entry which is preliminary data.</text>
</comment>
<organism evidence="1 2">
    <name type="scientific">Priestia megaterium</name>
    <name type="common">Bacillus megaterium</name>
    <dbReference type="NCBI Taxonomy" id="1404"/>
    <lineage>
        <taxon>Bacteria</taxon>
        <taxon>Bacillati</taxon>
        <taxon>Bacillota</taxon>
        <taxon>Bacilli</taxon>
        <taxon>Bacillales</taxon>
        <taxon>Bacillaceae</taxon>
        <taxon>Priestia</taxon>
    </lineage>
</organism>
<name>A0AAX6BNW5_PRIMG</name>
<gene>
    <name evidence="1" type="ORF">ShirakiTB12_39510</name>
</gene>
<dbReference type="RefSeq" id="WP_310876547.1">
    <property type="nucleotide sequence ID" value="NZ_BSYK01000001.1"/>
</dbReference>